<name>A0A1G2BS93_9BACT</name>
<keyword evidence="10" id="KW-0325">Glycoprotein</keyword>
<evidence type="ECO:0000256" key="6">
    <source>
        <dbReference type="ARBA" id="ARBA00022989"/>
    </source>
</evidence>
<dbReference type="GO" id="GO:0005737">
    <property type="term" value="C:cytoplasm"/>
    <property type="evidence" value="ECO:0007669"/>
    <property type="project" value="TreeGrafter"/>
</dbReference>
<keyword evidence="8" id="KW-0333">Golgi apparatus</keyword>
<keyword evidence="7" id="KW-0520">NAD</keyword>
<comment type="cofactor">
    <cofactor evidence="1">
        <name>NAD(+)</name>
        <dbReference type="ChEBI" id="CHEBI:57540"/>
    </cofactor>
</comment>
<evidence type="ECO:0000256" key="11">
    <source>
        <dbReference type="ARBA" id="ARBA00023239"/>
    </source>
</evidence>
<dbReference type="FunFam" id="3.40.50.720:FF:000065">
    <property type="entry name" value="UDP-glucuronic acid decarboxylase 1"/>
    <property type="match status" value="1"/>
</dbReference>
<keyword evidence="4" id="KW-0210">Decarboxylase</keyword>
<evidence type="ECO:0000256" key="3">
    <source>
        <dbReference type="ARBA" id="ARBA00022692"/>
    </source>
</evidence>
<dbReference type="InterPro" id="IPR036291">
    <property type="entry name" value="NAD(P)-bd_dom_sf"/>
</dbReference>
<dbReference type="GO" id="GO:0070403">
    <property type="term" value="F:NAD+ binding"/>
    <property type="evidence" value="ECO:0007669"/>
    <property type="project" value="InterPro"/>
</dbReference>
<protein>
    <recommendedName>
        <fullName evidence="13">NAD-dependent epimerase/dehydratase domain-containing protein</fullName>
    </recommendedName>
</protein>
<evidence type="ECO:0000256" key="8">
    <source>
        <dbReference type="ARBA" id="ARBA00023034"/>
    </source>
</evidence>
<dbReference type="EMBL" id="MHKO01000031">
    <property type="protein sequence ID" value="OGY92024.1"/>
    <property type="molecule type" value="Genomic_DNA"/>
</dbReference>
<evidence type="ECO:0000256" key="2">
    <source>
        <dbReference type="ARBA" id="ARBA00004323"/>
    </source>
</evidence>
<comment type="caution">
    <text evidence="14">The sequence shown here is derived from an EMBL/GenBank/DDBJ whole genome shotgun (WGS) entry which is preliminary data.</text>
</comment>
<evidence type="ECO:0000256" key="12">
    <source>
        <dbReference type="ARBA" id="ARBA00037859"/>
    </source>
</evidence>
<dbReference type="Gene3D" id="3.40.50.720">
    <property type="entry name" value="NAD(P)-binding Rossmann-like Domain"/>
    <property type="match status" value="1"/>
</dbReference>
<evidence type="ECO:0000256" key="4">
    <source>
        <dbReference type="ARBA" id="ARBA00022793"/>
    </source>
</evidence>
<dbReference type="PANTHER" id="PTHR43078:SF6">
    <property type="entry name" value="UDP-GLUCURONIC ACID DECARBOXYLASE 1"/>
    <property type="match status" value="1"/>
</dbReference>
<dbReference type="SUPFAM" id="SSF51735">
    <property type="entry name" value="NAD(P)-binding Rossmann-fold domains"/>
    <property type="match status" value="1"/>
</dbReference>
<reference evidence="14 15" key="1">
    <citation type="journal article" date="2016" name="Nat. Commun.">
        <title>Thousands of microbial genomes shed light on interconnected biogeochemical processes in an aquifer system.</title>
        <authorList>
            <person name="Anantharaman K."/>
            <person name="Brown C.T."/>
            <person name="Hug L.A."/>
            <person name="Sharon I."/>
            <person name="Castelle C.J."/>
            <person name="Probst A.J."/>
            <person name="Thomas B.C."/>
            <person name="Singh A."/>
            <person name="Wilkins M.J."/>
            <person name="Karaoz U."/>
            <person name="Brodie E.L."/>
            <person name="Williams K.H."/>
            <person name="Hubbard S.S."/>
            <person name="Banfield J.F."/>
        </authorList>
    </citation>
    <scope>NUCLEOTIDE SEQUENCE [LARGE SCALE GENOMIC DNA]</scope>
</reference>
<evidence type="ECO:0000313" key="15">
    <source>
        <dbReference type="Proteomes" id="UP000178109"/>
    </source>
</evidence>
<dbReference type="STRING" id="1798553.A3H70_02010"/>
<feature type="domain" description="NAD-dependent epimerase/dehydratase" evidence="13">
    <location>
        <begin position="14"/>
        <end position="264"/>
    </location>
</feature>
<evidence type="ECO:0000256" key="9">
    <source>
        <dbReference type="ARBA" id="ARBA00023136"/>
    </source>
</evidence>
<evidence type="ECO:0000259" key="13">
    <source>
        <dbReference type="Pfam" id="PF01370"/>
    </source>
</evidence>
<comment type="subcellular location">
    <subcellularLocation>
        <location evidence="2">Golgi apparatus membrane</location>
        <topology evidence="2">Single-pass type II membrane protein</topology>
    </subcellularLocation>
    <subcellularLocation>
        <location evidence="12">Golgi apparatus</location>
        <location evidence="12">Golgi stack membrane</location>
    </subcellularLocation>
</comment>
<keyword evidence="5" id="KW-0735">Signal-anchor</keyword>
<sequence length="354" mass="39942">MIDKIKGVFDKKNVIVTGGAGFIGSHVCEELLKKGESKVICVDNFVSSHEINIDPFLQFPDFKFIKHDIVAPINLSSFSELAAFEIEFQGIQEIYNCASPTSYKDPKKLPLQTALTNSVGLKNVLELAREHQAPVVHLSSSVIYGDPLPETKYFKEDYWGFVNPWGERASYNESKRFAETLCSIYREQEGVDVKVARIFSTYGPRMKMAEGRMIPDFIANALDNKDIVVFGGEETKSSFCYVKDTVDALFKLMQSNESEPLNIGNDKEYKIADIAQKIINILNSKSKIVFEKPLPNFQVQGLPDIKKAKERIAWFPVIAIEKGLEETIRYIESVRFHYEEKGLWQTDTPGGNGG</sequence>
<dbReference type="GO" id="GO:0048040">
    <property type="term" value="F:UDP-glucuronate decarboxylase activity"/>
    <property type="evidence" value="ECO:0007669"/>
    <property type="project" value="TreeGrafter"/>
</dbReference>
<evidence type="ECO:0000256" key="7">
    <source>
        <dbReference type="ARBA" id="ARBA00023027"/>
    </source>
</evidence>
<dbReference type="Pfam" id="PF01370">
    <property type="entry name" value="Epimerase"/>
    <property type="match status" value="1"/>
</dbReference>
<keyword evidence="6" id="KW-1133">Transmembrane helix</keyword>
<dbReference type="AlphaFoldDB" id="A0A1G2BS93"/>
<dbReference type="PANTHER" id="PTHR43078">
    <property type="entry name" value="UDP-GLUCURONIC ACID DECARBOXYLASE-RELATED"/>
    <property type="match status" value="1"/>
</dbReference>
<dbReference type="Proteomes" id="UP000178109">
    <property type="component" value="Unassembled WGS sequence"/>
</dbReference>
<accession>A0A1G2BS93</accession>
<evidence type="ECO:0000256" key="10">
    <source>
        <dbReference type="ARBA" id="ARBA00023180"/>
    </source>
</evidence>
<evidence type="ECO:0000313" key="14">
    <source>
        <dbReference type="EMBL" id="OGY92024.1"/>
    </source>
</evidence>
<dbReference type="InterPro" id="IPR044516">
    <property type="entry name" value="UXS-like"/>
</dbReference>
<proteinExistence type="predicted"/>
<dbReference type="GO" id="GO:0042732">
    <property type="term" value="P:D-xylose metabolic process"/>
    <property type="evidence" value="ECO:0007669"/>
    <property type="project" value="InterPro"/>
</dbReference>
<keyword evidence="11" id="KW-0456">Lyase</keyword>
<keyword evidence="9" id="KW-0472">Membrane</keyword>
<gene>
    <name evidence="14" type="ORF">A3H70_02010</name>
</gene>
<keyword evidence="3" id="KW-0812">Transmembrane</keyword>
<dbReference type="InterPro" id="IPR001509">
    <property type="entry name" value="Epimerase_deHydtase"/>
</dbReference>
<evidence type="ECO:0000256" key="5">
    <source>
        <dbReference type="ARBA" id="ARBA00022968"/>
    </source>
</evidence>
<evidence type="ECO:0000256" key="1">
    <source>
        <dbReference type="ARBA" id="ARBA00001911"/>
    </source>
</evidence>
<organism evidence="14 15">
    <name type="scientific">Candidatus Komeilibacteria bacterium RIFCSPLOWO2_02_FULL_48_11</name>
    <dbReference type="NCBI Taxonomy" id="1798553"/>
    <lineage>
        <taxon>Bacteria</taxon>
        <taxon>Candidatus Komeiliibacteriota</taxon>
    </lineage>
</organism>